<dbReference type="Pfam" id="PF07514">
    <property type="entry name" value="TraI_2"/>
    <property type="match status" value="1"/>
</dbReference>
<feature type="compositionally biased region" description="Polar residues" evidence="1">
    <location>
        <begin position="621"/>
        <end position="631"/>
    </location>
</feature>
<feature type="compositionally biased region" description="Basic and acidic residues" evidence="1">
    <location>
        <begin position="632"/>
        <end position="649"/>
    </location>
</feature>
<feature type="compositionally biased region" description="Low complexity" evidence="1">
    <location>
        <begin position="485"/>
        <end position="496"/>
    </location>
</feature>
<dbReference type="NCBIfam" id="NF041494">
    <property type="entry name" value="MobH"/>
    <property type="match status" value="1"/>
</dbReference>
<evidence type="ECO:0000256" key="1">
    <source>
        <dbReference type="SAM" id="MobiDB-lite"/>
    </source>
</evidence>
<dbReference type="RefSeq" id="WP_172687301.1">
    <property type="nucleotide sequence ID" value="NZ_JAESOU010000012.1"/>
</dbReference>
<dbReference type="InterPro" id="IPR011119">
    <property type="entry name" value="Unchr_helicase_relaxase_TraI"/>
</dbReference>
<feature type="compositionally biased region" description="Basic and acidic residues" evidence="1">
    <location>
        <begin position="550"/>
        <end position="570"/>
    </location>
</feature>
<evidence type="ECO:0000313" key="2">
    <source>
        <dbReference type="EMBL" id="ANS55560.1"/>
    </source>
</evidence>
<sequence>MLSRLRGVVHKMLSGAAEKVAPVSDSIVIPAPELAIEDLIRYPPETKGIPVISLEKILASQSEILRLMHRDSGLPDPTEDKSDLKTVKKSDKLKNEYQLNFDTLFRQVVTNYIRYVHLLPASENHHHSDVGGLARHSLEVALNSLRRAQQQVLPAIGHLDEEQARKPRWQYAAWICGLLHDAGKILYDMRVYDVDTGIDWNPYLSDLISWAHNNKVYRYRVTWKPEHRHKKHENLSVQVLEWILTPEAKSYLMDNSDELPIAINHALAHYGGNDGYLQTCIREADSASTEKDIRTQWHEMIGKRRYPLESAIVKAMRRLRDGWEVNKPKGHVWIIGEQVYLAWPKSIQLIVQQLQEDKVDVPVNPTRILEILEERNLVNRMDDSVTYSMFTPEMDDVSGAERVIQLAWPGLLYETMPVPRSVPGVLRLNNEGKSLEYRKDGSVIEIEPEAEIEDAGATNTGSQSSREATKQRKNLRNAPKEKVESNTTSVDSSTSTKNEEVAPKKQRKKPTSKNVAAKKDAETVASPPKQVDGNKGLVFANQGAPSNPEKASENEPAKPLNDKPVNKHSDVAKNTVMEVPAFLMTDEYSDDAYTDAGSELEVPAYLLSDQVVENKPKRVQKVSTSQPTQAVDDTKVDRSPAKSNHDAKLQETPTKVLPEKAVSAVPMGTLLKRKDAFKKAQSQPAQPKGWLGQKKHGRSQADAFLIDLVTAMANGSLSIESGSGVYLTNGQLHIDTQMLTKVLDVEAGPISSILKAERLLDYDKLKPNLLVQRMTFGQHKAMAFSLIKTVSQQLCAELGITITHMDYSADDRSHSPKDDKAETKNMETAVPNAGGQNESVTTMPESTSAVYAGDDDEITMLMNYLNEKSEAACEFMQKTKDGRHWGVYAQGAIKSFIQDVRPGANRSALSKELTLMADEVADLDTNSGRKKHLLIRKELIG</sequence>
<dbReference type="Gene3D" id="1.10.3210.40">
    <property type="match status" value="1"/>
</dbReference>
<feature type="region of interest" description="Disordered" evidence="1">
    <location>
        <begin position="448"/>
        <end position="570"/>
    </location>
</feature>
<feature type="region of interest" description="Disordered" evidence="1">
    <location>
        <begin position="617"/>
        <end position="655"/>
    </location>
</feature>
<dbReference type="AlphaFoldDB" id="A0A1B1LR74"/>
<keyword evidence="2" id="KW-0614">Plasmid</keyword>
<dbReference type="EMBL" id="KU356480">
    <property type="protein sequence ID" value="ANS55560.1"/>
    <property type="molecule type" value="Genomic_DNA"/>
</dbReference>
<organism evidence="2">
    <name type="scientific">Vibrio parahaemolyticus</name>
    <dbReference type="NCBI Taxonomy" id="670"/>
    <lineage>
        <taxon>Bacteria</taxon>
        <taxon>Pseudomonadati</taxon>
        <taxon>Pseudomonadota</taxon>
        <taxon>Gammaproteobacteria</taxon>
        <taxon>Vibrionales</taxon>
        <taxon>Vibrionaceae</taxon>
        <taxon>Vibrio</taxon>
    </lineage>
</organism>
<feature type="compositionally biased region" description="Polar residues" evidence="1">
    <location>
        <begin position="457"/>
        <end position="466"/>
    </location>
</feature>
<geneLocation type="plasmid" evidence="2">
    <name>pVPS92-VEB</name>
</geneLocation>
<name>A0A1B1LR74_VIBPH</name>
<proteinExistence type="predicted"/>
<reference evidence="2" key="1">
    <citation type="journal article" date="2016" name="Antimicrob. Agents Chemother.">
        <title>Genetic Characterization of a blaVEB-2-carrying plasmid in Vibrio parahaemolyticus.</title>
        <authorList>
            <person name="Li R."/>
            <person name="Ye L."/>
            <person name="Zheng Z."/>
            <person name="Chan E.W."/>
            <person name="Chen S."/>
        </authorList>
    </citation>
    <scope>NUCLEOTIDE SEQUENCE</scope>
    <source>
        <strain evidence="2">VPS92</strain>
        <plasmid evidence="2">pVPS92-VEB</plasmid>
    </source>
</reference>
<accession>A0A1B1LR74</accession>
<protein>
    <submittedName>
        <fullName evidence="2">Uncharacterized protein</fullName>
    </submittedName>
</protein>